<name>X0TFM6_9ZZZZ</name>
<feature type="non-terminal residue" evidence="1">
    <location>
        <position position="1"/>
    </location>
</feature>
<reference evidence="1" key="1">
    <citation type="journal article" date="2014" name="Front. Microbiol.">
        <title>High frequency of phylogenetically diverse reductive dehalogenase-homologous genes in deep subseafloor sedimentary metagenomes.</title>
        <authorList>
            <person name="Kawai M."/>
            <person name="Futagami T."/>
            <person name="Toyoda A."/>
            <person name="Takaki Y."/>
            <person name="Nishi S."/>
            <person name="Hori S."/>
            <person name="Arai W."/>
            <person name="Tsubouchi T."/>
            <person name="Morono Y."/>
            <person name="Uchiyama I."/>
            <person name="Ito T."/>
            <person name="Fujiyama A."/>
            <person name="Inagaki F."/>
            <person name="Takami H."/>
        </authorList>
    </citation>
    <scope>NUCLEOTIDE SEQUENCE</scope>
    <source>
        <strain evidence="1">Expedition CK06-06</strain>
    </source>
</reference>
<comment type="caution">
    <text evidence="1">The sequence shown here is derived from an EMBL/GenBank/DDBJ whole genome shotgun (WGS) entry which is preliminary data.</text>
</comment>
<proteinExistence type="predicted"/>
<dbReference type="AlphaFoldDB" id="X0TFM6"/>
<dbReference type="EMBL" id="BARS01017548">
    <property type="protein sequence ID" value="GAF86116.1"/>
    <property type="molecule type" value="Genomic_DNA"/>
</dbReference>
<sequence>FNDGNTSASFTVNKDNKLLFTDDPTAYDAFEMDKTKLKLTRERLGMLPEMLKNSGLYNVEGQVGMYKIPLVTNPNPDNEDDYFIGNLERVLDKLNNPTVVDELATDNFQYQEGIVSLFANLQEYYQDPTAAFKDNPNNKEPNSEYAKITKKLFSSGSSIELPGLATQIELNDTAIKLAFEDIYTKGRTVQSAFNSTAEKDLSKDQQNITELLKYNYTVPFNEEDKSFMTEEDFYEANKALVDSKQIDVNAEPSLWGVQNFNLITTESVPKTVEELNF</sequence>
<gene>
    <name evidence="1" type="ORF">S01H1_28691</name>
</gene>
<protein>
    <submittedName>
        <fullName evidence="1">Uncharacterized protein</fullName>
    </submittedName>
</protein>
<organism evidence="1">
    <name type="scientific">marine sediment metagenome</name>
    <dbReference type="NCBI Taxonomy" id="412755"/>
    <lineage>
        <taxon>unclassified sequences</taxon>
        <taxon>metagenomes</taxon>
        <taxon>ecological metagenomes</taxon>
    </lineage>
</organism>
<evidence type="ECO:0000313" key="1">
    <source>
        <dbReference type="EMBL" id="GAF86116.1"/>
    </source>
</evidence>
<accession>X0TFM6</accession>
<feature type="non-terminal residue" evidence="1">
    <location>
        <position position="277"/>
    </location>
</feature>